<protein>
    <submittedName>
        <fullName evidence="1">Uncharacterized protein</fullName>
    </submittedName>
</protein>
<sequence length="121" mass="13943">MTTSISRFGSRTRAFQLPYGLVSFRWSRSNRDSSGQQGCQMGANDPKVLNCEKLKMIRLQKSDRSEWNEMLASCPEAIVKAERDTIYSSIDDLQKLQHESAQMFEHAAQKDGKRGRRRGWK</sequence>
<proteinExistence type="predicted"/>
<evidence type="ECO:0000313" key="1">
    <source>
        <dbReference type="EMBL" id="KAJ3055290.1"/>
    </source>
</evidence>
<gene>
    <name evidence="1" type="ORF">HK097_010947</name>
</gene>
<organism evidence="1 2">
    <name type="scientific">Rhizophlyctis rosea</name>
    <dbReference type="NCBI Taxonomy" id="64517"/>
    <lineage>
        <taxon>Eukaryota</taxon>
        <taxon>Fungi</taxon>
        <taxon>Fungi incertae sedis</taxon>
        <taxon>Chytridiomycota</taxon>
        <taxon>Chytridiomycota incertae sedis</taxon>
        <taxon>Chytridiomycetes</taxon>
        <taxon>Rhizophlyctidales</taxon>
        <taxon>Rhizophlyctidaceae</taxon>
        <taxon>Rhizophlyctis</taxon>
    </lineage>
</organism>
<dbReference type="Proteomes" id="UP001212841">
    <property type="component" value="Unassembled WGS sequence"/>
</dbReference>
<keyword evidence="2" id="KW-1185">Reference proteome</keyword>
<comment type="caution">
    <text evidence="1">The sequence shown here is derived from an EMBL/GenBank/DDBJ whole genome shotgun (WGS) entry which is preliminary data.</text>
</comment>
<name>A0AAD5SK43_9FUNG</name>
<accession>A0AAD5SK43</accession>
<dbReference type="AlphaFoldDB" id="A0AAD5SK43"/>
<reference evidence="1" key="1">
    <citation type="submission" date="2020-05" db="EMBL/GenBank/DDBJ databases">
        <title>Phylogenomic resolution of chytrid fungi.</title>
        <authorList>
            <person name="Stajich J.E."/>
            <person name="Amses K."/>
            <person name="Simmons R."/>
            <person name="Seto K."/>
            <person name="Myers J."/>
            <person name="Bonds A."/>
            <person name="Quandt C.A."/>
            <person name="Barry K."/>
            <person name="Liu P."/>
            <person name="Grigoriev I."/>
            <person name="Longcore J.E."/>
            <person name="James T.Y."/>
        </authorList>
    </citation>
    <scope>NUCLEOTIDE SEQUENCE</scope>
    <source>
        <strain evidence="1">JEL0318</strain>
    </source>
</reference>
<dbReference type="EMBL" id="JADGJD010000086">
    <property type="protein sequence ID" value="KAJ3055290.1"/>
    <property type="molecule type" value="Genomic_DNA"/>
</dbReference>
<evidence type="ECO:0000313" key="2">
    <source>
        <dbReference type="Proteomes" id="UP001212841"/>
    </source>
</evidence>